<dbReference type="GO" id="GO:0003952">
    <property type="term" value="F:NAD+ synthase (glutamine-hydrolyzing) activity"/>
    <property type="evidence" value="ECO:0007669"/>
    <property type="project" value="InterPro"/>
</dbReference>
<dbReference type="GO" id="GO:0004359">
    <property type="term" value="F:glutaminase activity"/>
    <property type="evidence" value="ECO:0007669"/>
    <property type="project" value="InterPro"/>
</dbReference>
<dbReference type="InterPro" id="IPR003694">
    <property type="entry name" value="NAD_synthase"/>
</dbReference>
<dbReference type="GO" id="GO:0009435">
    <property type="term" value="P:NAD+ biosynthetic process"/>
    <property type="evidence" value="ECO:0007669"/>
    <property type="project" value="InterPro"/>
</dbReference>
<sequence>MRSCFYVSGELRVISLKKKKVPYKTKHTPNTISYIHATSDFGLPMHQLGATSPSVPWEAFQNFTSLQSHNLCHRWCGRLSPSEVVDKVKHFFKYYVINRHKMTVLTPSYHAESYSPEDNRFDLRQFLYNSRWPYQFRKINELVHEMDKDGKWETSAEGQLREHKDTQGTGMGVAAVGSANPSAGL</sequence>
<dbReference type="EMBL" id="GBRH01209876">
    <property type="protein sequence ID" value="JAD88019.1"/>
    <property type="molecule type" value="Transcribed_RNA"/>
</dbReference>
<evidence type="ECO:0000313" key="3">
    <source>
        <dbReference type="EMBL" id="JAD88019.1"/>
    </source>
</evidence>
<dbReference type="Gene3D" id="3.40.50.620">
    <property type="entry name" value="HUPs"/>
    <property type="match status" value="1"/>
</dbReference>
<dbReference type="InterPro" id="IPR014729">
    <property type="entry name" value="Rossmann-like_a/b/a_fold"/>
</dbReference>
<evidence type="ECO:0000256" key="1">
    <source>
        <dbReference type="ARBA" id="ARBA00022598"/>
    </source>
</evidence>
<accession>A0A0A9DHG4</accession>
<dbReference type="PANTHER" id="PTHR23090:SF9">
    <property type="entry name" value="GLUTAMINE-DEPENDENT NAD(+) SYNTHETASE"/>
    <property type="match status" value="1"/>
</dbReference>
<feature type="region of interest" description="Disordered" evidence="2">
    <location>
        <begin position="156"/>
        <end position="185"/>
    </location>
</feature>
<feature type="compositionally biased region" description="Basic and acidic residues" evidence="2">
    <location>
        <begin position="156"/>
        <end position="166"/>
    </location>
</feature>
<name>A0A0A9DHG4_ARUDO</name>
<dbReference type="GO" id="GO:0005737">
    <property type="term" value="C:cytoplasm"/>
    <property type="evidence" value="ECO:0007669"/>
    <property type="project" value="InterPro"/>
</dbReference>
<reference evidence="3" key="2">
    <citation type="journal article" date="2015" name="Data Brief">
        <title>Shoot transcriptome of the giant reed, Arundo donax.</title>
        <authorList>
            <person name="Barrero R.A."/>
            <person name="Guerrero F.D."/>
            <person name="Moolhuijzen P."/>
            <person name="Goolsby J.A."/>
            <person name="Tidwell J."/>
            <person name="Bellgard S.E."/>
            <person name="Bellgard M.I."/>
        </authorList>
    </citation>
    <scope>NUCLEOTIDE SEQUENCE</scope>
    <source>
        <tissue evidence="3">Shoot tissue taken approximately 20 cm above the soil surface</tissue>
    </source>
</reference>
<organism evidence="3">
    <name type="scientific">Arundo donax</name>
    <name type="common">Giant reed</name>
    <name type="synonym">Donax arundinaceus</name>
    <dbReference type="NCBI Taxonomy" id="35708"/>
    <lineage>
        <taxon>Eukaryota</taxon>
        <taxon>Viridiplantae</taxon>
        <taxon>Streptophyta</taxon>
        <taxon>Embryophyta</taxon>
        <taxon>Tracheophyta</taxon>
        <taxon>Spermatophyta</taxon>
        <taxon>Magnoliopsida</taxon>
        <taxon>Liliopsida</taxon>
        <taxon>Poales</taxon>
        <taxon>Poaceae</taxon>
        <taxon>PACMAD clade</taxon>
        <taxon>Arundinoideae</taxon>
        <taxon>Arundineae</taxon>
        <taxon>Arundo</taxon>
    </lineage>
</organism>
<protein>
    <submittedName>
        <fullName evidence="3">Uncharacterized protein</fullName>
    </submittedName>
</protein>
<proteinExistence type="predicted"/>
<dbReference type="PANTHER" id="PTHR23090">
    <property type="entry name" value="NH 3 /GLUTAMINE-DEPENDENT NAD + SYNTHETASE"/>
    <property type="match status" value="1"/>
</dbReference>
<reference evidence="3" key="1">
    <citation type="submission" date="2014-09" db="EMBL/GenBank/DDBJ databases">
        <authorList>
            <person name="Magalhaes I.L.F."/>
            <person name="Oliveira U."/>
            <person name="Santos F.R."/>
            <person name="Vidigal T.H.D.A."/>
            <person name="Brescovit A.D."/>
            <person name="Santos A.J."/>
        </authorList>
    </citation>
    <scope>NUCLEOTIDE SEQUENCE</scope>
    <source>
        <tissue evidence="3">Shoot tissue taken approximately 20 cm above the soil surface</tissue>
    </source>
</reference>
<keyword evidence="1" id="KW-0436">Ligase</keyword>
<evidence type="ECO:0000256" key="2">
    <source>
        <dbReference type="SAM" id="MobiDB-lite"/>
    </source>
</evidence>
<dbReference type="AlphaFoldDB" id="A0A0A9DHG4"/>